<dbReference type="GO" id="GO:0016831">
    <property type="term" value="F:carboxy-lyase activity"/>
    <property type="evidence" value="ECO:0007669"/>
    <property type="project" value="InterPro"/>
</dbReference>
<dbReference type="PANTHER" id="PTHR21240">
    <property type="entry name" value="2-AMINO-3-CARBOXYLMUCONATE-6-SEMIALDEHYDE DECARBOXYLASE"/>
    <property type="match status" value="1"/>
</dbReference>
<name>A0A381NHG0_9ZZZZ</name>
<accession>A0A381NHG0</accession>
<sequence length="324" mass="36017">MCRVSHHGFAYSPTGPDDVDMSIPTGPNAIAAIDTMMGTKAGPGARKVYKDLMALKDDESKEMVFPAQYMFKDVPYSPEARGAEDVGAEPEIPEGADLLLPAMDRHNVEYALIGVGPKGSTARSLIAEHPDRFLPSFDPDPNDVMGSVRRIRRLHDEVGLRAVSFFPSGGNPQVPIDDPKMYALYAVCCELDLPVFCCAGVPGPRLPFAPQRVELIDRVMYDFPDLTFVTRHGCEPWEDLIVKLMLKWPNLYYSTSAFSPKYYPKAIIDYANTRGADKVIYAGYFPMGLSLDRIFGELADVPFNDDVWPRFLRGNAARVLKLDE</sequence>
<dbReference type="InterPro" id="IPR006680">
    <property type="entry name" value="Amidohydro-rel"/>
</dbReference>
<proteinExistence type="predicted"/>
<feature type="domain" description="Amidohydrolase-related" evidence="2">
    <location>
        <begin position="125"/>
        <end position="322"/>
    </location>
</feature>
<reference evidence="3" key="1">
    <citation type="submission" date="2018-05" db="EMBL/GenBank/DDBJ databases">
        <authorList>
            <person name="Lanie J.A."/>
            <person name="Ng W.-L."/>
            <person name="Kazmierczak K.M."/>
            <person name="Andrzejewski T.M."/>
            <person name="Davidsen T.M."/>
            <person name="Wayne K.J."/>
            <person name="Tettelin H."/>
            <person name="Glass J.I."/>
            <person name="Rusch D."/>
            <person name="Podicherti R."/>
            <person name="Tsui H.-C.T."/>
            <person name="Winkler M.E."/>
        </authorList>
    </citation>
    <scope>NUCLEOTIDE SEQUENCE</scope>
</reference>
<dbReference type="SUPFAM" id="SSF51556">
    <property type="entry name" value="Metallo-dependent hydrolases"/>
    <property type="match status" value="1"/>
</dbReference>
<dbReference type="PANTHER" id="PTHR21240:SF19">
    <property type="entry name" value="CATALYTIC_ HYDROLASE"/>
    <property type="match status" value="1"/>
</dbReference>
<dbReference type="GO" id="GO:0016787">
    <property type="term" value="F:hydrolase activity"/>
    <property type="evidence" value="ECO:0007669"/>
    <property type="project" value="InterPro"/>
</dbReference>
<dbReference type="InterPro" id="IPR032465">
    <property type="entry name" value="ACMSD"/>
</dbReference>
<dbReference type="EMBL" id="UINC01000352">
    <property type="protein sequence ID" value="SUZ53829.1"/>
    <property type="molecule type" value="Genomic_DNA"/>
</dbReference>
<dbReference type="InterPro" id="IPR032466">
    <property type="entry name" value="Metal_Hydrolase"/>
</dbReference>
<gene>
    <name evidence="3" type="ORF">METZ01_LOCUS6683</name>
</gene>
<dbReference type="Gene3D" id="3.20.20.140">
    <property type="entry name" value="Metal-dependent hydrolases"/>
    <property type="match status" value="1"/>
</dbReference>
<evidence type="ECO:0000313" key="3">
    <source>
        <dbReference type="EMBL" id="SUZ53829.1"/>
    </source>
</evidence>
<dbReference type="AlphaFoldDB" id="A0A381NHG0"/>
<organism evidence="3">
    <name type="scientific">marine metagenome</name>
    <dbReference type="NCBI Taxonomy" id="408172"/>
    <lineage>
        <taxon>unclassified sequences</taxon>
        <taxon>metagenomes</taxon>
        <taxon>ecological metagenomes</taxon>
    </lineage>
</organism>
<protein>
    <recommendedName>
        <fullName evidence="2">Amidohydrolase-related domain-containing protein</fullName>
    </recommendedName>
</protein>
<keyword evidence="1" id="KW-0456">Lyase</keyword>
<evidence type="ECO:0000259" key="2">
    <source>
        <dbReference type="Pfam" id="PF04909"/>
    </source>
</evidence>
<evidence type="ECO:0000256" key="1">
    <source>
        <dbReference type="ARBA" id="ARBA00023239"/>
    </source>
</evidence>
<dbReference type="Pfam" id="PF04909">
    <property type="entry name" value="Amidohydro_2"/>
    <property type="match status" value="1"/>
</dbReference>